<evidence type="ECO:0000259" key="1">
    <source>
        <dbReference type="PROSITE" id="PS50943"/>
    </source>
</evidence>
<dbReference type="SUPFAM" id="SSF47413">
    <property type="entry name" value="lambda repressor-like DNA-binding domains"/>
    <property type="match status" value="1"/>
</dbReference>
<dbReference type="Proteomes" id="UP000287336">
    <property type="component" value="Unassembled WGS sequence"/>
</dbReference>
<organism evidence="2 3">
    <name type="scientific">Vreelandella andesensis</name>
    <dbReference type="NCBI Taxonomy" id="447567"/>
    <lineage>
        <taxon>Bacteria</taxon>
        <taxon>Pseudomonadati</taxon>
        <taxon>Pseudomonadota</taxon>
        <taxon>Gammaproteobacteria</taxon>
        <taxon>Oceanospirillales</taxon>
        <taxon>Halomonadaceae</taxon>
        <taxon>Vreelandella</taxon>
    </lineage>
</organism>
<dbReference type="OrthoDB" id="5636356at2"/>
<dbReference type="Gene3D" id="1.10.260.40">
    <property type="entry name" value="lambda repressor-like DNA-binding domains"/>
    <property type="match status" value="1"/>
</dbReference>
<reference evidence="2 3" key="1">
    <citation type="submission" date="2018-12" db="EMBL/GenBank/DDBJ databases">
        <title>three novel Halomonas strain isolated from plants.</title>
        <authorList>
            <person name="Sun C."/>
        </authorList>
    </citation>
    <scope>NUCLEOTIDE SEQUENCE [LARGE SCALE GENOMIC DNA]</scope>
    <source>
        <strain evidence="2 3">DSM 19434</strain>
    </source>
</reference>
<dbReference type="PROSITE" id="PS50943">
    <property type="entry name" value="HTH_CROC1"/>
    <property type="match status" value="1"/>
</dbReference>
<proteinExistence type="predicted"/>
<gene>
    <name evidence="2" type="ORF">ELY33_17045</name>
</gene>
<dbReference type="InterPro" id="IPR001387">
    <property type="entry name" value="Cro/C1-type_HTH"/>
</dbReference>
<comment type="caution">
    <text evidence="2">The sequence shown here is derived from an EMBL/GenBank/DDBJ whole genome shotgun (WGS) entry which is preliminary data.</text>
</comment>
<evidence type="ECO:0000313" key="2">
    <source>
        <dbReference type="EMBL" id="RUR26814.1"/>
    </source>
</evidence>
<accession>A0A433KEV9</accession>
<keyword evidence="3" id="KW-1185">Reference proteome</keyword>
<dbReference type="GO" id="GO:0003677">
    <property type="term" value="F:DNA binding"/>
    <property type="evidence" value="ECO:0007669"/>
    <property type="project" value="InterPro"/>
</dbReference>
<dbReference type="RefSeq" id="WP_126949098.1">
    <property type="nucleotide sequence ID" value="NZ_RZHG01000030.1"/>
</dbReference>
<dbReference type="AlphaFoldDB" id="A0A433KEV9"/>
<dbReference type="Pfam" id="PF01381">
    <property type="entry name" value="HTH_3"/>
    <property type="match status" value="1"/>
</dbReference>
<protein>
    <submittedName>
        <fullName evidence="2">Helix-turn-helix domain-containing protein</fullName>
    </submittedName>
</protein>
<dbReference type="EMBL" id="RZHG01000030">
    <property type="protein sequence ID" value="RUR26814.1"/>
    <property type="molecule type" value="Genomic_DNA"/>
</dbReference>
<dbReference type="CDD" id="cd00093">
    <property type="entry name" value="HTH_XRE"/>
    <property type="match status" value="1"/>
</dbReference>
<evidence type="ECO:0000313" key="3">
    <source>
        <dbReference type="Proteomes" id="UP000287336"/>
    </source>
</evidence>
<feature type="domain" description="HTH cro/C1-type" evidence="1">
    <location>
        <begin position="33"/>
        <end position="73"/>
    </location>
</feature>
<name>A0A433KEV9_9GAMM</name>
<dbReference type="InterPro" id="IPR010982">
    <property type="entry name" value="Lambda_DNA-bd_dom_sf"/>
</dbReference>
<dbReference type="SMART" id="SM00530">
    <property type="entry name" value="HTH_XRE"/>
    <property type="match status" value="1"/>
</dbReference>
<sequence>MRLEPDKRELFGERLKQACAAKYGKEHGMASRLAEDMDVSAQTASKWLRGLVVPDVDKWAELAANLNVSAQWLTGSVHEQPHSLRHSGDADAKAVGQAATIVFPLVQRLKPEISQDELDGLMKQTYAQLKAKRDPAAISGDIANKLL</sequence>